<feature type="binding site" evidence="5">
    <location>
        <position position="215"/>
    </location>
    <ligand>
        <name>3-dehydroquinate</name>
        <dbReference type="ChEBI" id="CHEBI:32364"/>
    </ligand>
</feature>
<feature type="binding site" evidence="5">
    <location>
        <position position="238"/>
    </location>
    <ligand>
        <name>3-dehydroquinate</name>
        <dbReference type="ChEBI" id="CHEBI:32364"/>
    </ligand>
</feature>
<feature type="active site" description="Proton donor/acceptor" evidence="5">
    <location>
        <position position="145"/>
    </location>
</feature>
<evidence type="ECO:0000256" key="2">
    <source>
        <dbReference type="ARBA" id="ARBA00023141"/>
    </source>
</evidence>
<dbReference type="Proteomes" id="UP001240171">
    <property type="component" value="Unassembled WGS sequence"/>
</dbReference>
<comment type="function">
    <text evidence="5">Involved in the third step of the chorismate pathway, which leads to the biosynthesis of aromatic amino acids. Catalyzes the cis-dehydration of 3-dehydroquinate (DHQ) and introduces the first double bond of the aromatic ring to yield 3-dehydroshikimate.</text>
</comment>
<accession>A0ABT9CEC0</accession>
<evidence type="ECO:0000256" key="1">
    <source>
        <dbReference type="ARBA" id="ARBA00001864"/>
    </source>
</evidence>
<name>A0ABT9CEC0_9BACL</name>
<dbReference type="Gene3D" id="3.20.20.70">
    <property type="entry name" value="Aldolase class I"/>
    <property type="match status" value="1"/>
</dbReference>
<dbReference type="EC" id="4.2.1.10" evidence="5"/>
<evidence type="ECO:0000313" key="6">
    <source>
        <dbReference type="EMBL" id="MDO7907623.1"/>
    </source>
</evidence>
<evidence type="ECO:0000256" key="3">
    <source>
        <dbReference type="ARBA" id="ARBA00023239"/>
    </source>
</evidence>
<dbReference type="EMBL" id="JAUQTB010000008">
    <property type="protein sequence ID" value="MDO7907623.1"/>
    <property type="molecule type" value="Genomic_DNA"/>
</dbReference>
<feature type="binding site" evidence="5">
    <location>
        <position position="84"/>
    </location>
    <ligand>
        <name>3-dehydroquinate</name>
        <dbReference type="ChEBI" id="CHEBI:32364"/>
    </ligand>
</feature>
<feature type="active site" description="Schiff-base intermediate with substrate" evidence="5">
    <location>
        <position position="172"/>
    </location>
</feature>
<keyword evidence="3 5" id="KW-0456">Lyase</keyword>
<reference evidence="6 7" key="1">
    <citation type="submission" date="2023-07" db="EMBL/GenBank/DDBJ databases">
        <title>Paenibacillus sp. JX-17 nov. isolated from soil.</title>
        <authorList>
            <person name="Wan Y."/>
            <person name="Liu B."/>
        </authorList>
    </citation>
    <scope>NUCLEOTIDE SEQUENCE [LARGE SCALE GENOMIC DNA]</scope>
    <source>
        <strain evidence="6 7">JX-17</strain>
    </source>
</reference>
<dbReference type="Pfam" id="PF01487">
    <property type="entry name" value="DHquinase_I"/>
    <property type="match status" value="1"/>
</dbReference>
<organism evidence="6 7">
    <name type="scientific">Paenibacillus lacisoli</name>
    <dbReference type="NCBI Taxonomy" id="3064525"/>
    <lineage>
        <taxon>Bacteria</taxon>
        <taxon>Bacillati</taxon>
        <taxon>Bacillota</taxon>
        <taxon>Bacilli</taxon>
        <taxon>Bacillales</taxon>
        <taxon>Paenibacillaceae</taxon>
        <taxon>Paenibacillus</taxon>
    </lineage>
</organism>
<dbReference type="RefSeq" id="WP_305024831.1">
    <property type="nucleotide sequence ID" value="NZ_JAUQTB010000008.1"/>
</dbReference>
<feature type="binding site" evidence="5">
    <location>
        <position position="234"/>
    </location>
    <ligand>
        <name>3-dehydroquinate</name>
        <dbReference type="ChEBI" id="CHEBI:32364"/>
    </ligand>
</feature>
<evidence type="ECO:0000256" key="4">
    <source>
        <dbReference type="ARBA" id="ARBA00023270"/>
    </source>
</evidence>
<gene>
    <name evidence="5 6" type="primary">aroD</name>
    <name evidence="6" type="ORF">Q5741_14530</name>
</gene>
<dbReference type="InterPro" id="IPR050146">
    <property type="entry name" value="Type-I_3-dehydroquinase"/>
</dbReference>
<comment type="catalytic activity">
    <reaction evidence="1 5">
        <text>3-dehydroquinate = 3-dehydroshikimate + H2O</text>
        <dbReference type="Rhea" id="RHEA:21096"/>
        <dbReference type="ChEBI" id="CHEBI:15377"/>
        <dbReference type="ChEBI" id="CHEBI:16630"/>
        <dbReference type="ChEBI" id="CHEBI:32364"/>
        <dbReference type="EC" id="4.2.1.10"/>
    </reaction>
</comment>
<protein>
    <recommendedName>
        <fullName evidence="5">3-dehydroquinate dehydratase</fullName>
        <shortName evidence="5">3-dehydroquinase</shortName>
        <ecNumber evidence="5">4.2.1.10</ecNumber>
    </recommendedName>
    <alternativeName>
        <fullName evidence="5">Type I DHQase</fullName>
    </alternativeName>
    <alternativeName>
        <fullName evidence="5">Type I dehydroquinase</fullName>
        <shortName evidence="5">DHQ1</shortName>
    </alternativeName>
</protein>
<comment type="caution">
    <text evidence="6">The sequence shown here is derived from an EMBL/GenBank/DDBJ whole genome shotgun (WGS) entry which is preliminary data.</text>
</comment>
<dbReference type="InterPro" id="IPR018508">
    <property type="entry name" value="3-dehydroquinate_DH_AS"/>
</dbReference>
<dbReference type="PANTHER" id="PTHR43699:SF1">
    <property type="entry name" value="3-DEHYDROQUINATE DEHYDRATASE"/>
    <property type="match status" value="1"/>
</dbReference>
<feature type="binding site" evidence="5">
    <location>
        <begin position="48"/>
        <end position="50"/>
    </location>
    <ligand>
        <name>3-dehydroquinate</name>
        <dbReference type="ChEBI" id="CHEBI:32364"/>
    </ligand>
</feature>
<dbReference type="NCBIfam" id="TIGR01093">
    <property type="entry name" value="aroD"/>
    <property type="match status" value="1"/>
</dbReference>
<comment type="caution">
    <text evidence="5">Lacks conserved residue(s) required for the propagation of feature annotation.</text>
</comment>
<keyword evidence="4 5" id="KW-0704">Schiff base</keyword>
<keyword evidence="7" id="KW-1185">Reference proteome</keyword>
<comment type="subunit">
    <text evidence="5">Homodimer.</text>
</comment>
<dbReference type="SUPFAM" id="SSF51569">
    <property type="entry name" value="Aldolase"/>
    <property type="match status" value="1"/>
</dbReference>
<keyword evidence="2 5" id="KW-0057">Aromatic amino acid biosynthesis</keyword>
<comment type="pathway">
    <text evidence="5">Metabolic intermediate biosynthesis; chorismate biosynthesis; chorismate from D-erythrose 4-phosphate and phosphoenolpyruvate: step 3/7.</text>
</comment>
<dbReference type="HAMAP" id="MF_00214">
    <property type="entry name" value="AroD"/>
    <property type="match status" value="1"/>
</dbReference>
<comment type="similarity">
    <text evidence="5">Belongs to the type-I 3-dehydroquinase family.</text>
</comment>
<dbReference type="GO" id="GO:0003855">
    <property type="term" value="F:3-dehydroquinate dehydratase activity"/>
    <property type="evidence" value="ECO:0007669"/>
    <property type="project" value="UniProtKB-EC"/>
</dbReference>
<sequence length="255" mass="28107">MTVQPLTIRDTVIGEGAPKVIIPLTADTETGLLEEAADVLAMEPDLIEWRADLYQQVEDLEAVNQLLQLLRDRLGRIPLLFTFRTHKEGGSREFSDRAYADLLHAVIRSGQADLIDVELFSAEEDVKAVVDAARERGVIVVMSNHDFQATPPKDEIIARLRRMQDFGAHIPKLACMPASPADVLTLLDATHTMRSQYADRPFLTMSMGGQGLISRMAGELFGSALTFAAGRTASAPGQIPAPELKQVLDILHRRR</sequence>
<dbReference type="InterPro" id="IPR001381">
    <property type="entry name" value="DHquinase_I"/>
</dbReference>
<dbReference type="InterPro" id="IPR013785">
    <property type="entry name" value="Aldolase_TIM"/>
</dbReference>
<proteinExistence type="inferred from homology"/>
<dbReference type="CDD" id="cd00502">
    <property type="entry name" value="DHQase_I"/>
    <property type="match status" value="1"/>
</dbReference>
<evidence type="ECO:0000256" key="5">
    <source>
        <dbReference type="HAMAP-Rule" id="MF_00214"/>
    </source>
</evidence>
<dbReference type="PROSITE" id="PS01028">
    <property type="entry name" value="DEHYDROQUINASE_I"/>
    <property type="match status" value="1"/>
</dbReference>
<evidence type="ECO:0000313" key="7">
    <source>
        <dbReference type="Proteomes" id="UP001240171"/>
    </source>
</evidence>
<keyword evidence="5" id="KW-0028">Amino-acid biosynthesis</keyword>
<dbReference type="PANTHER" id="PTHR43699">
    <property type="entry name" value="3-DEHYDROQUINATE DEHYDRATASE"/>
    <property type="match status" value="1"/>
</dbReference>